<reference evidence="3 4" key="1">
    <citation type="journal article" date="2022" name="IScience">
        <title>An ultrasensitive nanofiber-based assay for enzymatic hydrolysis and deep-sea microbial degradation of cellulose.</title>
        <authorList>
            <person name="Tsudome M."/>
            <person name="Tachioka M."/>
            <person name="Miyazaki M."/>
            <person name="Uchimura K."/>
            <person name="Tsuda M."/>
            <person name="Takaki Y."/>
            <person name="Deguchi S."/>
        </authorList>
    </citation>
    <scope>NUCLEOTIDE SEQUENCE [LARGE SCALE GENOMIC DNA]</scope>
    <source>
        <strain evidence="3 4">GE09</strain>
    </source>
</reference>
<dbReference type="KEGG" id="marq:MARGE09_P1638"/>
<feature type="signal peptide" evidence="2">
    <location>
        <begin position="1"/>
        <end position="18"/>
    </location>
</feature>
<evidence type="ECO:0000313" key="4">
    <source>
        <dbReference type="Proteomes" id="UP001320119"/>
    </source>
</evidence>
<feature type="region of interest" description="Disordered" evidence="1">
    <location>
        <begin position="19"/>
        <end position="45"/>
    </location>
</feature>
<keyword evidence="2" id="KW-0732">Signal</keyword>
<evidence type="ECO:0000256" key="1">
    <source>
        <dbReference type="SAM" id="MobiDB-lite"/>
    </source>
</evidence>
<dbReference type="Pfam" id="PF16148">
    <property type="entry name" value="DUF4856"/>
    <property type="match status" value="1"/>
</dbReference>
<sequence length="503" mass="52600">MKKTILSCAVLAASLGLAGCGSSSSDNDSPSVSSSSETVSSTSSAGASSSAAAQNTYAFTNANGESTVSYSGQVARQVMVEDIKAYIGSIVKSGDPTVKADLMSLFENPSSANDAAAIQMSIEGYTLAQSTYGDISTGKSLVGKIAGGYVQDGSASGETSRLINDTFIGWQEGLSADAKPYDLVVYYIDQLQALAAKADTSSVETVDGAVTIDKVYVAENGVDYQQLVQKFLLMAVGFSQGTNDYLGPNRDFASELTLDGDAPYTTAEHHFDEGFGYFGATPNYAELTDSEIIAAAVDSDMNGVIDLTSEYNFGQSVNCAKRDVGAVSGSDLTAEVISGFTEGRTIVAAASEAGSLTADQETALQAAIAKAAGAWEKCIASTVVHYINDVTGDMEAFSNGEFASIDNFYNLAKHWSEMKGFALGLQFSPYSPFRDAGTGALVAIDYGTDQSASLDEVLAWMGDAPVLANDSDVAIQDYKDALMQARAVLQAAYGFDSDNVENW</sequence>
<name>A0AAN1WH05_9GAMM</name>
<accession>A0AAN1WH05</accession>
<dbReference type="InterPro" id="IPR032331">
    <property type="entry name" value="DUF4856"/>
</dbReference>
<evidence type="ECO:0000313" key="3">
    <source>
        <dbReference type="EMBL" id="BCD97437.1"/>
    </source>
</evidence>
<dbReference type="RefSeq" id="WP_236986906.1">
    <property type="nucleotide sequence ID" value="NZ_AP023086.1"/>
</dbReference>
<evidence type="ECO:0008006" key="5">
    <source>
        <dbReference type="Google" id="ProtNLM"/>
    </source>
</evidence>
<keyword evidence="4" id="KW-1185">Reference proteome</keyword>
<dbReference type="EMBL" id="AP023086">
    <property type="protein sequence ID" value="BCD97437.1"/>
    <property type="molecule type" value="Genomic_DNA"/>
</dbReference>
<proteinExistence type="predicted"/>
<gene>
    <name evidence="3" type="ORF">MARGE09_P1638</name>
</gene>
<organism evidence="3 4">
    <name type="scientific">Marinagarivorans cellulosilyticus</name>
    <dbReference type="NCBI Taxonomy" id="2721545"/>
    <lineage>
        <taxon>Bacteria</taxon>
        <taxon>Pseudomonadati</taxon>
        <taxon>Pseudomonadota</taxon>
        <taxon>Gammaproteobacteria</taxon>
        <taxon>Cellvibrionales</taxon>
        <taxon>Cellvibrionaceae</taxon>
        <taxon>Marinagarivorans</taxon>
    </lineage>
</organism>
<protein>
    <recommendedName>
        <fullName evidence="5">DUF4856 domain-containing protein</fullName>
    </recommendedName>
</protein>
<dbReference type="PROSITE" id="PS51257">
    <property type="entry name" value="PROKAR_LIPOPROTEIN"/>
    <property type="match status" value="1"/>
</dbReference>
<feature type="chain" id="PRO_5042857088" description="DUF4856 domain-containing protein" evidence="2">
    <location>
        <begin position="19"/>
        <end position="503"/>
    </location>
</feature>
<dbReference type="AlphaFoldDB" id="A0AAN1WH05"/>
<evidence type="ECO:0000256" key="2">
    <source>
        <dbReference type="SAM" id="SignalP"/>
    </source>
</evidence>
<dbReference type="Proteomes" id="UP001320119">
    <property type="component" value="Chromosome"/>
</dbReference>